<organism evidence="1">
    <name type="scientific">Phytophthora nicotianae</name>
    <name type="common">Potato buckeye rot agent</name>
    <name type="synonym">Phytophthora parasitica</name>
    <dbReference type="NCBI Taxonomy" id="4792"/>
    <lineage>
        <taxon>Eukaryota</taxon>
        <taxon>Sar</taxon>
        <taxon>Stramenopiles</taxon>
        <taxon>Oomycota</taxon>
        <taxon>Peronosporomycetes</taxon>
        <taxon>Peronosporales</taxon>
        <taxon>Peronosporaceae</taxon>
        <taxon>Phytophthora</taxon>
    </lineage>
</organism>
<evidence type="ECO:0000313" key="1">
    <source>
        <dbReference type="EMBL" id="ETM47244.1"/>
    </source>
</evidence>
<protein>
    <submittedName>
        <fullName evidence="1">Uncharacterized protein</fullName>
    </submittedName>
</protein>
<proteinExistence type="predicted"/>
<dbReference type="Proteomes" id="UP000054532">
    <property type="component" value="Unassembled WGS sequence"/>
</dbReference>
<dbReference type="AlphaFoldDB" id="W2NHT7"/>
<dbReference type="EMBL" id="KI692708">
    <property type="protein sequence ID" value="ETM47244.1"/>
    <property type="molecule type" value="Genomic_DNA"/>
</dbReference>
<sequence>MRSTLIASSVDPELALGGNLSFNRPIEAGAWYPGADPADLLEALAITNTADRWHNHYRDVPGDHPALGIARLPGKFVPSSS</sequence>
<reference evidence="1" key="1">
    <citation type="submission" date="2013-11" db="EMBL/GenBank/DDBJ databases">
        <title>The Genome Sequence of Phytophthora parasitica IAC_01/95.</title>
        <authorList>
            <consortium name="The Broad Institute Genomics Platform"/>
            <person name="Russ C."/>
            <person name="Tyler B."/>
            <person name="Panabieres F."/>
            <person name="Shan W."/>
            <person name="Tripathy S."/>
            <person name="Grunwald N."/>
            <person name="Machado M."/>
            <person name="Johnson C.S."/>
            <person name="Arredondo F."/>
            <person name="Hong C."/>
            <person name="Coffey M."/>
            <person name="Young S.K."/>
            <person name="Zeng Q."/>
            <person name="Gargeya S."/>
            <person name="Fitzgerald M."/>
            <person name="Abouelleil A."/>
            <person name="Alvarado L."/>
            <person name="Chapman S.B."/>
            <person name="Gainer-Dewar J."/>
            <person name="Goldberg J."/>
            <person name="Griggs A."/>
            <person name="Gujja S."/>
            <person name="Hansen M."/>
            <person name="Howarth C."/>
            <person name="Imamovic A."/>
            <person name="Ireland A."/>
            <person name="Larimer J."/>
            <person name="McCowan C."/>
            <person name="Murphy C."/>
            <person name="Pearson M."/>
            <person name="Poon T.W."/>
            <person name="Priest M."/>
            <person name="Roberts A."/>
            <person name="Saif S."/>
            <person name="Shea T."/>
            <person name="Sykes S."/>
            <person name="Wortman J."/>
            <person name="Nusbaum C."/>
            <person name="Birren B."/>
        </authorList>
    </citation>
    <scope>NUCLEOTIDE SEQUENCE [LARGE SCALE GENOMIC DNA]</scope>
    <source>
        <strain evidence="1">IAC_01/95</strain>
    </source>
</reference>
<name>W2NHT7_PHYNI</name>
<accession>W2NHT7</accession>
<gene>
    <name evidence="1" type="ORF">L914_08025</name>
</gene>